<dbReference type="EMBL" id="KZ772737">
    <property type="protein sequence ID" value="PTQ36253.1"/>
    <property type="molecule type" value="Genomic_DNA"/>
</dbReference>
<gene>
    <name evidence="1" type="ORF">MARPO_0065s0062</name>
</gene>
<reference evidence="2" key="1">
    <citation type="journal article" date="2017" name="Cell">
        <title>Insights into land plant evolution garnered from the Marchantia polymorpha genome.</title>
        <authorList>
            <person name="Bowman J.L."/>
            <person name="Kohchi T."/>
            <person name="Yamato K.T."/>
            <person name="Jenkins J."/>
            <person name="Shu S."/>
            <person name="Ishizaki K."/>
            <person name="Yamaoka S."/>
            <person name="Nishihama R."/>
            <person name="Nakamura Y."/>
            <person name="Berger F."/>
            <person name="Adam C."/>
            <person name="Aki S.S."/>
            <person name="Althoff F."/>
            <person name="Araki T."/>
            <person name="Arteaga-Vazquez M.A."/>
            <person name="Balasubrmanian S."/>
            <person name="Barry K."/>
            <person name="Bauer D."/>
            <person name="Boehm C.R."/>
            <person name="Briginshaw L."/>
            <person name="Caballero-Perez J."/>
            <person name="Catarino B."/>
            <person name="Chen F."/>
            <person name="Chiyoda S."/>
            <person name="Chovatia M."/>
            <person name="Davies K.M."/>
            <person name="Delmans M."/>
            <person name="Demura T."/>
            <person name="Dierschke T."/>
            <person name="Dolan L."/>
            <person name="Dorantes-Acosta A.E."/>
            <person name="Eklund D.M."/>
            <person name="Florent S.N."/>
            <person name="Flores-Sandoval E."/>
            <person name="Fujiyama A."/>
            <person name="Fukuzawa H."/>
            <person name="Galik B."/>
            <person name="Grimanelli D."/>
            <person name="Grimwood J."/>
            <person name="Grossniklaus U."/>
            <person name="Hamada T."/>
            <person name="Haseloff J."/>
            <person name="Hetherington A.J."/>
            <person name="Higo A."/>
            <person name="Hirakawa Y."/>
            <person name="Hundley H.N."/>
            <person name="Ikeda Y."/>
            <person name="Inoue K."/>
            <person name="Inoue S.I."/>
            <person name="Ishida S."/>
            <person name="Jia Q."/>
            <person name="Kakita M."/>
            <person name="Kanazawa T."/>
            <person name="Kawai Y."/>
            <person name="Kawashima T."/>
            <person name="Kennedy M."/>
            <person name="Kinose K."/>
            <person name="Kinoshita T."/>
            <person name="Kohara Y."/>
            <person name="Koide E."/>
            <person name="Komatsu K."/>
            <person name="Kopischke S."/>
            <person name="Kubo M."/>
            <person name="Kyozuka J."/>
            <person name="Lagercrantz U."/>
            <person name="Lin S.S."/>
            <person name="Lindquist E."/>
            <person name="Lipzen A.M."/>
            <person name="Lu C.W."/>
            <person name="De Luna E."/>
            <person name="Martienssen R.A."/>
            <person name="Minamino N."/>
            <person name="Mizutani M."/>
            <person name="Mizutani M."/>
            <person name="Mochizuki N."/>
            <person name="Monte I."/>
            <person name="Mosher R."/>
            <person name="Nagasaki H."/>
            <person name="Nakagami H."/>
            <person name="Naramoto S."/>
            <person name="Nishitani K."/>
            <person name="Ohtani M."/>
            <person name="Okamoto T."/>
            <person name="Okumura M."/>
            <person name="Phillips J."/>
            <person name="Pollak B."/>
            <person name="Reinders A."/>
            <person name="Rovekamp M."/>
            <person name="Sano R."/>
            <person name="Sawa S."/>
            <person name="Schmid M.W."/>
            <person name="Shirakawa M."/>
            <person name="Solano R."/>
            <person name="Spunde A."/>
            <person name="Suetsugu N."/>
            <person name="Sugano S."/>
            <person name="Sugiyama A."/>
            <person name="Sun R."/>
            <person name="Suzuki Y."/>
            <person name="Takenaka M."/>
            <person name="Takezawa D."/>
            <person name="Tomogane H."/>
            <person name="Tsuzuki M."/>
            <person name="Ueda T."/>
            <person name="Umeda M."/>
            <person name="Ward J.M."/>
            <person name="Watanabe Y."/>
            <person name="Yazaki K."/>
            <person name="Yokoyama R."/>
            <person name="Yoshitake Y."/>
            <person name="Yotsui I."/>
            <person name="Zachgo S."/>
            <person name="Schmutz J."/>
        </authorList>
    </citation>
    <scope>NUCLEOTIDE SEQUENCE [LARGE SCALE GENOMIC DNA]</scope>
    <source>
        <strain evidence="2">Tak-1</strain>
    </source>
</reference>
<dbReference type="AlphaFoldDB" id="A0A2R6WR29"/>
<evidence type="ECO:0000313" key="2">
    <source>
        <dbReference type="Proteomes" id="UP000244005"/>
    </source>
</evidence>
<accession>A0A2R6WR29</accession>
<sequence length="64" mass="7213">MLSRSFLRMTTPTSSTFSSAASFISTSECRQMGSRQGQSTVVVQLIHFERRFPSENRGRGGIRR</sequence>
<organism evidence="1 2">
    <name type="scientific">Marchantia polymorpha</name>
    <name type="common">Common liverwort</name>
    <name type="synonym">Marchantia aquatica</name>
    <dbReference type="NCBI Taxonomy" id="3197"/>
    <lineage>
        <taxon>Eukaryota</taxon>
        <taxon>Viridiplantae</taxon>
        <taxon>Streptophyta</taxon>
        <taxon>Embryophyta</taxon>
        <taxon>Marchantiophyta</taxon>
        <taxon>Marchantiopsida</taxon>
        <taxon>Marchantiidae</taxon>
        <taxon>Marchantiales</taxon>
        <taxon>Marchantiaceae</taxon>
        <taxon>Marchantia</taxon>
    </lineage>
</organism>
<keyword evidence="2" id="KW-1185">Reference proteome</keyword>
<protein>
    <submittedName>
        <fullName evidence="1">Uncharacterized protein</fullName>
    </submittedName>
</protein>
<dbReference type="Gramene" id="Mp1g23150.1">
    <property type="protein sequence ID" value="Mp1g23150.1.cds"/>
    <property type="gene ID" value="Mp1g23150"/>
</dbReference>
<dbReference type="Proteomes" id="UP000244005">
    <property type="component" value="Unassembled WGS sequence"/>
</dbReference>
<evidence type="ECO:0000313" key="1">
    <source>
        <dbReference type="EMBL" id="PTQ36253.1"/>
    </source>
</evidence>
<name>A0A2R6WR29_MARPO</name>
<proteinExistence type="predicted"/>